<dbReference type="SUPFAM" id="SSF46689">
    <property type="entry name" value="Homeodomain-like"/>
    <property type="match status" value="1"/>
</dbReference>
<keyword evidence="7" id="KW-1185">Reference proteome</keyword>
<dbReference type="PANTHER" id="PTHR30055:SF234">
    <property type="entry name" value="HTH-TYPE TRANSCRIPTIONAL REGULATOR BETI"/>
    <property type="match status" value="1"/>
</dbReference>
<dbReference type="InterPro" id="IPR009057">
    <property type="entry name" value="Homeodomain-like_sf"/>
</dbReference>
<evidence type="ECO:0000313" key="7">
    <source>
        <dbReference type="Proteomes" id="UP000199598"/>
    </source>
</evidence>
<keyword evidence="1" id="KW-0805">Transcription regulation</keyword>
<evidence type="ECO:0000256" key="1">
    <source>
        <dbReference type="ARBA" id="ARBA00023015"/>
    </source>
</evidence>
<keyword evidence="3" id="KW-0804">Transcription</keyword>
<dbReference type="InterPro" id="IPR001647">
    <property type="entry name" value="HTH_TetR"/>
</dbReference>
<evidence type="ECO:0000256" key="4">
    <source>
        <dbReference type="PROSITE-ProRule" id="PRU00335"/>
    </source>
</evidence>
<dbReference type="EMBL" id="FOSK01000012">
    <property type="protein sequence ID" value="SFK94167.1"/>
    <property type="molecule type" value="Genomic_DNA"/>
</dbReference>
<dbReference type="Gene3D" id="1.10.357.10">
    <property type="entry name" value="Tetracycline Repressor, domain 2"/>
    <property type="match status" value="1"/>
</dbReference>
<evidence type="ECO:0000313" key="6">
    <source>
        <dbReference type="EMBL" id="SFK94167.1"/>
    </source>
</evidence>
<gene>
    <name evidence="6" type="ORF">SAMN04488518_11238</name>
</gene>
<evidence type="ECO:0000259" key="5">
    <source>
        <dbReference type="PROSITE" id="PS50977"/>
    </source>
</evidence>
<accession>A0A1I4DPD6</accession>
<evidence type="ECO:0000256" key="3">
    <source>
        <dbReference type="ARBA" id="ARBA00023163"/>
    </source>
</evidence>
<evidence type="ECO:0000256" key="2">
    <source>
        <dbReference type="ARBA" id="ARBA00023125"/>
    </source>
</evidence>
<proteinExistence type="predicted"/>
<comment type="caution">
    <text evidence="6">The sequence shown here is derived from an EMBL/GenBank/DDBJ whole genome shotgun (WGS) entry which is preliminary data.</text>
</comment>
<dbReference type="PRINTS" id="PR00455">
    <property type="entry name" value="HTHTETR"/>
</dbReference>
<reference evidence="6 7" key="1">
    <citation type="submission" date="2016-10" db="EMBL/GenBank/DDBJ databases">
        <authorList>
            <person name="Varghese N."/>
            <person name="Submissions S."/>
        </authorList>
    </citation>
    <scope>NUCLEOTIDE SEQUENCE [LARGE SCALE GENOMIC DNA]</scope>
    <source>
        <strain evidence="6 7">DSM 16392</strain>
    </source>
</reference>
<keyword evidence="2 4" id="KW-0238">DNA-binding</keyword>
<dbReference type="InterPro" id="IPR050109">
    <property type="entry name" value="HTH-type_TetR-like_transc_reg"/>
</dbReference>
<dbReference type="RefSeq" id="WP_093522269.1">
    <property type="nucleotide sequence ID" value="NZ_FOSK01000012.1"/>
</dbReference>
<dbReference type="PROSITE" id="PS50977">
    <property type="entry name" value="HTH_TETR_2"/>
    <property type="match status" value="1"/>
</dbReference>
<protein>
    <submittedName>
        <fullName evidence="6">Transcriptional regulator, TetR family</fullName>
    </submittedName>
</protein>
<feature type="DNA-binding region" description="H-T-H motif" evidence="4">
    <location>
        <begin position="29"/>
        <end position="48"/>
    </location>
</feature>
<organism evidence="6 7">
    <name type="scientific">Pseudovibrio ascidiaceicola</name>
    <dbReference type="NCBI Taxonomy" id="285279"/>
    <lineage>
        <taxon>Bacteria</taxon>
        <taxon>Pseudomonadati</taxon>
        <taxon>Pseudomonadota</taxon>
        <taxon>Alphaproteobacteria</taxon>
        <taxon>Hyphomicrobiales</taxon>
        <taxon>Stappiaceae</taxon>
        <taxon>Pseudovibrio</taxon>
    </lineage>
</organism>
<dbReference type="PANTHER" id="PTHR30055">
    <property type="entry name" value="HTH-TYPE TRANSCRIPTIONAL REGULATOR RUTR"/>
    <property type="match status" value="1"/>
</dbReference>
<name>A0A1I4DPD6_9HYPH</name>
<feature type="domain" description="HTH tetR-type" evidence="5">
    <location>
        <begin position="6"/>
        <end position="66"/>
    </location>
</feature>
<dbReference type="Pfam" id="PF00440">
    <property type="entry name" value="TetR_N"/>
    <property type="match status" value="1"/>
</dbReference>
<sequence length="197" mass="21786">MDQYADSPRTRYITAASAVFAHKGYHAASLAGIADQLGVTKQALLHFFGSKVVLYEEVLSALSDRLLSSIENVEGTTPEAMLRTFFLHLSQDALCNVEDTQLVARALLDAQTTSENWPMKPFLDALGALAHKTKRWSKASDAELFCWIYQHIGSIQHFAISQTTLRGMYGAEAFDVLKETHQAQLRAALADLENDPV</sequence>
<dbReference type="Proteomes" id="UP000199598">
    <property type="component" value="Unassembled WGS sequence"/>
</dbReference>